<organism evidence="1 2">
    <name type="scientific">Trebonia kvetii</name>
    <dbReference type="NCBI Taxonomy" id="2480626"/>
    <lineage>
        <taxon>Bacteria</taxon>
        <taxon>Bacillati</taxon>
        <taxon>Actinomycetota</taxon>
        <taxon>Actinomycetes</taxon>
        <taxon>Streptosporangiales</taxon>
        <taxon>Treboniaceae</taxon>
        <taxon>Trebonia</taxon>
    </lineage>
</organism>
<accession>A0A6P2C3A3</accession>
<name>A0A6P2C3A3_9ACTN</name>
<comment type="caution">
    <text evidence="1">The sequence shown here is derived from an EMBL/GenBank/DDBJ whole genome shotgun (WGS) entry which is preliminary data.</text>
</comment>
<reference evidence="1 2" key="1">
    <citation type="submission" date="2018-11" db="EMBL/GenBank/DDBJ databases">
        <title>Trebonia kvetii gen.nov., sp.nov., a novel acidophilic actinobacterium, and proposal of the new actinobacterial family Treboniaceae fam. nov.</title>
        <authorList>
            <person name="Rapoport D."/>
            <person name="Sagova-Mareckova M."/>
            <person name="Sedlacek I."/>
            <person name="Provaznik J."/>
            <person name="Kralova S."/>
            <person name="Pavlinic D."/>
            <person name="Benes V."/>
            <person name="Kopecky J."/>
        </authorList>
    </citation>
    <scope>NUCLEOTIDE SEQUENCE [LARGE SCALE GENOMIC DNA]</scope>
    <source>
        <strain evidence="1 2">15Tr583</strain>
    </source>
</reference>
<dbReference type="AlphaFoldDB" id="A0A6P2C3A3"/>
<evidence type="ECO:0000313" key="1">
    <source>
        <dbReference type="EMBL" id="TVZ05902.1"/>
    </source>
</evidence>
<dbReference type="EMBL" id="RPFW01000002">
    <property type="protein sequence ID" value="TVZ05902.1"/>
    <property type="molecule type" value="Genomic_DNA"/>
</dbReference>
<protein>
    <submittedName>
        <fullName evidence="1">Transcriptional regulator</fullName>
    </submittedName>
</protein>
<dbReference type="Proteomes" id="UP000460272">
    <property type="component" value="Unassembled WGS sequence"/>
</dbReference>
<keyword evidence="2" id="KW-1185">Reference proteome</keyword>
<sequence length="372" mass="39842">MAGGTPSERDWLRVNSYLHANRHGLAVRAATAYPQASRIADTPLLAAPRWRLPAPIPLDRVRLEFRPSAPPPELPDLAELAPHALPGRANGGRYRRYSDVIAALAAPAVFENRPTYRLVDADLASADDPRLAFGRGRFFDGVDTGGPAGFEYAAAELGLTEGTAYRAAFADPTDLRRRSSAMATSALTLRYDRAAGTASFPTHYRDPALVGHAGGMYQVIPVGIFQPSGEAPWNEANDFSLWRGLLREYAEELLGADEDYGSEDAPIDYASWPLAKAMTDGLADGSVRAWCLGLGADPLTFALDLLAAVVIDAPLYDELFGGLVESNAEGRVIRPRPFDPPSVTELLSGAPLQAAAEALLTLALAHRDALLA</sequence>
<evidence type="ECO:0000313" key="2">
    <source>
        <dbReference type="Proteomes" id="UP000460272"/>
    </source>
</evidence>
<gene>
    <name evidence="1" type="ORF">EAS64_14690</name>
</gene>
<dbReference type="OrthoDB" id="3831424at2"/>
<proteinExistence type="predicted"/>